<sequence>MVQVATNFIAAGGNRQPNAADWDQHRSGLLAYGAGNNIALWNPLDPTYRGSYAALSGHTKNVNVVKFFHSSTSRETIILSGAADNTIRIWTSDASSPTGFYEKAVLTAHTASINTIAVLPDSDIFVSGAADATIRTWKLEHKDDGSTSAELLQTVDLKQDPKTAYFPLSVALSRLSPSTLIIAAAGTKNNIQVYVQQASSSTFALAATLKGHEDWIRSLSFALEPSSSDLLLASASQDKYTRLWRIHAGEELPAATAAVEAEVDPALAGSVLGRSLHNKAHRIADADGLPYSITFEALLVGHEDWIYSAQWRTQKAEGEEENGKLQLLTTSADNSIAVWEADPTSGVWISVTRLGEISAQKGATTATGSVGGFWIGLWAPDGRSVVSLGRTGGWRLWTRGYRHDPSSAAASHDVEGADAGDDDRWTQRVAVTGHVRAVRDVKWARDGSYLLTTSADQTTRQFAQWKRDDGQTTTTTSWHEFSRPQIHGYDLNCLAPLSTPLRFVSGADEKLLRVFDQPAAVASLLSQHCAIDAAGGVAAGSGVVKLPDAANIPVLGLSNKAIETATTDDAAADGTTAPANDVTAGETEARKAVTLAHPPTEDHLSRHLLWPEAEKLYGHGYEISAAAAATSAGGGNVVATACRATSVEHAAIRLYETRDWRQVSFENDATGGERVPSMRLHSLTVTGLAFSGPSSSPSSAGGGGDEYLLSVGRDRVFGIWGREETAAPASGGEQGRQQPQQQPRYTLLHAQEKAHSRMLLGGSWAPPSPSSPSSSSPSSSRVFATAGRDSKVKLWRLTTTTTTTTTNDNDDDDNDDEDDEKKNPPATTIDITHLTTLPSPGPVTAVAFHPDVVAVDDSRAVLLAFGTEKGEVLVGRFAADFGDVVGGEDGDRMWPVERAVAPSDVVNAVAWRPVGGGGGGGEEGKEEKELELAVGSDDGSVRVYGVRI</sequence>
<dbReference type="InterPro" id="IPR036322">
    <property type="entry name" value="WD40_repeat_dom_sf"/>
</dbReference>
<feature type="compositionally biased region" description="Polar residues" evidence="12">
    <location>
        <begin position="825"/>
        <end position="835"/>
    </location>
</feature>
<dbReference type="InterPro" id="IPR037289">
    <property type="entry name" value="Elp2"/>
</dbReference>
<feature type="repeat" description="WD" evidence="11">
    <location>
        <begin position="55"/>
        <end position="90"/>
    </location>
</feature>
<keyword evidence="6" id="KW-0963">Cytoplasm</keyword>
<evidence type="ECO:0000256" key="8">
    <source>
        <dbReference type="ARBA" id="ARBA00022694"/>
    </source>
</evidence>
<feature type="region of interest" description="Disordered" evidence="12">
    <location>
        <begin position="802"/>
        <end position="835"/>
    </location>
</feature>
<dbReference type="PROSITE" id="PS50294">
    <property type="entry name" value="WD_REPEATS_REGION"/>
    <property type="match status" value="2"/>
</dbReference>
<evidence type="ECO:0000256" key="7">
    <source>
        <dbReference type="ARBA" id="ARBA00022574"/>
    </source>
</evidence>
<dbReference type="SMART" id="SM00320">
    <property type="entry name" value="WD40"/>
    <property type="match status" value="9"/>
</dbReference>
<dbReference type="Proteomes" id="UP001521184">
    <property type="component" value="Unassembled WGS sequence"/>
</dbReference>
<protein>
    <recommendedName>
        <fullName evidence="5">Elongator complex protein 2</fullName>
    </recommendedName>
</protein>
<feature type="compositionally biased region" description="Low complexity" evidence="12">
    <location>
        <begin position="771"/>
        <end position="780"/>
    </location>
</feature>
<keyword evidence="10" id="KW-0539">Nucleus</keyword>
<keyword evidence="8" id="KW-0819">tRNA processing</keyword>
<keyword evidence="14" id="KW-1185">Reference proteome</keyword>
<feature type="repeat" description="WD" evidence="11">
    <location>
        <begin position="209"/>
        <end position="254"/>
    </location>
</feature>
<evidence type="ECO:0000313" key="14">
    <source>
        <dbReference type="Proteomes" id="UP001521184"/>
    </source>
</evidence>
<dbReference type="Pfam" id="PF00400">
    <property type="entry name" value="WD40"/>
    <property type="match status" value="4"/>
</dbReference>
<dbReference type="Gene3D" id="2.130.10.10">
    <property type="entry name" value="YVTN repeat-like/Quinoprotein amine dehydrogenase"/>
    <property type="match status" value="5"/>
</dbReference>
<feature type="repeat" description="WD" evidence="11">
    <location>
        <begin position="431"/>
        <end position="460"/>
    </location>
</feature>
<proteinExistence type="inferred from homology"/>
<accession>A0ABR3U0W2</accession>
<organism evidence="13 14">
    <name type="scientific">Diplodia intermedia</name>
    <dbReference type="NCBI Taxonomy" id="856260"/>
    <lineage>
        <taxon>Eukaryota</taxon>
        <taxon>Fungi</taxon>
        <taxon>Dikarya</taxon>
        <taxon>Ascomycota</taxon>
        <taxon>Pezizomycotina</taxon>
        <taxon>Dothideomycetes</taxon>
        <taxon>Dothideomycetes incertae sedis</taxon>
        <taxon>Botryosphaeriales</taxon>
        <taxon>Botryosphaeriaceae</taxon>
        <taxon>Diplodia</taxon>
    </lineage>
</organism>
<dbReference type="EMBL" id="JAKEKT020000007">
    <property type="protein sequence ID" value="KAL1649181.1"/>
    <property type="molecule type" value="Genomic_DNA"/>
</dbReference>
<evidence type="ECO:0000313" key="13">
    <source>
        <dbReference type="EMBL" id="KAL1649181.1"/>
    </source>
</evidence>
<keyword evidence="9" id="KW-0677">Repeat</keyword>
<reference evidence="13 14" key="1">
    <citation type="journal article" date="2023" name="Plant Dis.">
        <title>First Report of Diplodia intermedia Causing Canker and Dieback Diseases on Apple Trees in Canada.</title>
        <authorList>
            <person name="Ellouze W."/>
            <person name="Ilyukhin E."/>
            <person name="Sulman M."/>
            <person name="Ali S."/>
        </authorList>
    </citation>
    <scope>NUCLEOTIDE SEQUENCE [LARGE SCALE GENOMIC DNA]</scope>
    <source>
        <strain evidence="13 14">M45-28</strain>
    </source>
</reference>
<evidence type="ECO:0000256" key="10">
    <source>
        <dbReference type="ARBA" id="ARBA00023242"/>
    </source>
</evidence>
<evidence type="ECO:0000256" key="11">
    <source>
        <dbReference type="PROSITE-ProRule" id="PRU00221"/>
    </source>
</evidence>
<evidence type="ECO:0000256" key="4">
    <source>
        <dbReference type="ARBA" id="ARBA00005881"/>
    </source>
</evidence>
<dbReference type="PANTHER" id="PTHR44111:SF1">
    <property type="entry name" value="ELONGATOR COMPLEX PROTEIN 2"/>
    <property type="match status" value="1"/>
</dbReference>
<keyword evidence="7 11" id="KW-0853">WD repeat</keyword>
<evidence type="ECO:0000256" key="5">
    <source>
        <dbReference type="ARBA" id="ARBA00020267"/>
    </source>
</evidence>
<evidence type="ECO:0000256" key="1">
    <source>
        <dbReference type="ARBA" id="ARBA00004123"/>
    </source>
</evidence>
<evidence type="ECO:0000256" key="2">
    <source>
        <dbReference type="ARBA" id="ARBA00004496"/>
    </source>
</evidence>
<evidence type="ECO:0000256" key="9">
    <source>
        <dbReference type="ARBA" id="ARBA00022737"/>
    </source>
</evidence>
<feature type="repeat" description="WD" evidence="11">
    <location>
        <begin position="106"/>
        <end position="147"/>
    </location>
</feature>
<comment type="caution">
    <text evidence="13">The sequence shown here is derived from an EMBL/GenBank/DDBJ whole genome shotgun (WGS) entry which is preliminary data.</text>
</comment>
<evidence type="ECO:0000256" key="3">
    <source>
        <dbReference type="ARBA" id="ARBA00005043"/>
    </source>
</evidence>
<name>A0ABR3U0W2_9PEZI</name>
<evidence type="ECO:0000256" key="6">
    <source>
        <dbReference type="ARBA" id="ARBA00022490"/>
    </source>
</evidence>
<comment type="subcellular location">
    <subcellularLocation>
        <location evidence="2">Cytoplasm</location>
    </subcellularLocation>
    <subcellularLocation>
        <location evidence="1">Nucleus</location>
    </subcellularLocation>
</comment>
<feature type="repeat" description="WD" evidence="11">
    <location>
        <begin position="779"/>
        <end position="805"/>
    </location>
</feature>
<feature type="compositionally biased region" description="Acidic residues" evidence="12">
    <location>
        <begin position="808"/>
        <end position="819"/>
    </location>
</feature>
<evidence type="ECO:0000256" key="12">
    <source>
        <dbReference type="SAM" id="MobiDB-lite"/>
    </source>
</evidence>
<feature type="region of interest" description="Disordered" evidence="12">
    <location>
        <begin position="760"/>
        <end position="785"/>
    </location>
</feature>
<dbReference type="InterPro" id="IPR015943">
    <property type="entry name" value="WD40/YVTN_repeat-like_dom_sf"/>
</dbReference>
<dbReference type="SUPFAM" id="SSF50978">
    <property type="entry name" value="WD40 repeat-like"/>
    <property type="match status" value="2"/>
</dbReference>
<comment type="pathway">
    <text evidence="3">tRNA modification; 5-methoxycarbonylmethyl-2-thiouridine-tRNA biosynthesis.</text>
</comment>
<dbReference type="PANTHER" id="PTHR44111">
    <property type="entry name" value="ELONGATOR COMPLEX PROTEIN 2"/>
    <property type="match status" value="1"/>
</dbReference>
<dbReference type="InterPro" id="IPR001680">
    <property type="entry name" value="WD40_rpt"/>
</dbReference>
<comment type="similarity">
    <text evidence="4">Belongs to the WD repeat ELP2 family.</text>
</comment>
<dbReference type="PROSITE" id="PS50082">
    <property type="entry name" value="WD_REPEATS_2"/>
    <property type="match status" value="5"/>
</dbReference>
<gene>
    <name evidence="13" type="primary">ELP2</name>
    <name evidence="13" type="ORF">SLS58_001755</name>
</gene>